<dbReference type="InterPro" id="IPR007656">
    <property type="entry name" value="GTD-bd"/>
</dbReference>
<feature type="compositionally biased region" description="Basic and acidic residues" evidence="6">
    <location>
        <begin position="211"/>
        <end position="263"/>
    </location>
</feature>
<feature type="coiled-coil region" evidence="5">
    <location>
        <begin position="48"/>
        <end position="82"/>
    </location>
</feature>
<feature type="compositionally biased region" description="Polar residues" evidence="6">
    <location>
        <begin position="315"/>
        <end position="328"/>
    </location>
</feature>
<dbReference type="AlphaFoldDB" id="A0A199V810"/>
<feature type="domain" description="GTD-binding" evidence="7">
    <location>
        <begin position="53"/>
        <end position="151"/>
    </location>
</feature>
<comment type="caution">
    <text evidence="8">The sequence shown here is derived from an EMBL/GenBank/DDBJ whole genome shotgun (WGS) entry which is preliminary data.</text>
</comment>
<evidence type="ECO:0000256" key="4">
    <source>
        <dbReference type="ARBA" id="ARBA00023136"/>
    </source>
</evidence>
<feature type="region of interest" description="Disordered" evidence="6">
    <location>
        <begin position="206"/>
        <end position="275"/>
    </location>
</feature>
<dbReference type="Proteomes" id="UP000092600">
    <property type="component" value="Unassembled WGS sequence"/>
</dbReference>
<feature type="region of interest" description="Disordered" evidence="6">
    <location>
        <begin position="315"/>
        <end position="336"/>
    </location>
</feature>
<keyword evidence="3" id="KW-1133">Transmembrane helix</keyword>
<dbReference type="PROSITE" id="PS51775">
    <property type="entry name" value="GTD_BINDING"/>
    <property type="match status" value="1"/>
</dbReference>
<evidence type="ECO:0000256" key="6">
    <source>
        <dbReference type="SAM" id="MobiDB-lite"/>
    </source>
</evidence>
<dbReference type="PANTHER" id="PTHR31422:SF0">
    <property type="entry name" value="MYOSIN-BINDING PROTEIN 7"/>
    <property type="match status" value="1"/>
</dbReference>
<dbReference type="EMBL" id="LSRQ01002777">
    <property type="protein sequence ID" value="OAY73232.1"/>
    <property type="molecule type" value="Genomic_DNA"/>
</dbReference>
<evidence type="ECO:0000256" key="1">
    <source>
        <dbReference type="ARBA" id="ARBA00004370"/>
    </source>
</evidence>
<evidence type="ECO:0000256" key="2">
    <source>
        <dbReference type="ARBA" id="ARBA00022692"/>
    </source>
</evidence>
<sequence>MEAVAPRAAPCPCACPYCCSGPSEWRRSVKRKAEPDAAAGAGAGEVVRVEVENEVAALREAVAGQQETIQRLCAELEEERSASASAASEAMSMILRLQREKAEAVMEFRQFKRFAEERMAHDQEELLVLEDLLFKRDHAIQSLSSQIEAYRYRLLREGIAIAPPDLDAEYGDVLLTPDADAATANHLFEDLNSPFYDYPPLRCTIPGGSVGDRDRKDDDEGDRLDAANLEKPEPESLRDLEQRILQLEKESPHSSIVMEEKGVVEQSLDGDTRQDFRKVEEFPVMVDRPSDEPGDDDDDDDVSDRVYTIDTVHSNPTAGVSEEYSGSPTAKGKGWEKEGETDIKKLYMRLEVLEADRESMRQAIISMRTEKAQLVLLKEIAQQLSKEVIPSPERRIVKKKSFIESFPIIAVFKWVFSFTLWRKKAPRCRYPCGLSNSNVGLLLLLDKSNQGSQRKFLTRARG</sequence>
<name>A0A199V810_ANACO</name>
<dbReference type="GO" id="GO:0080115">
    <property type="term" value="F:myosin XI tail binding"/>
    <property type="evidence" value="ECO:0007669"/>
    <property type="project" value="UniProtKB-ARBA"/>
</dbReference>
<evidence type="ECO:0000313" key="8">
    <source>
        <dbReference type="EMBL" id="OAY73232.1"/>
    </source>
</evidence>
<keyword evidence="4" id="KW-0472">Membrane</keyword>
<comment type="subcellular location">
    <subcellularLocation>
        <location evidence="1">Membrane</location>
    </subcellularLocation>
</comment>
<accession>A0A199V810</accession>
<keyword evidence="5" id="KW-0175">Coiled coil</keyword>
<dbReference type="Pfam" id="PF04576">
    <property type="entry name" value="Zein-binding"/>
    <property type="match status" value="1"/>
</dbReference>
<reference evidence="8 9" key="1">
    <citation type="journal article" date="2016" name="DNA Res.">
        <title>The draft genome of MD-2 pineapple using hybrid error correction of long reads.</title>
        <authorList>
            <person name="Redwan R.M."/>
            <person name="Saidin A."/>
            <person name="Kumar S.V."/>
        </authorList>
    </citation>
    <scope>NUCLEOTIDE SEQUENCE [LARGE SCALE GENOMIC DNA]</scope>
    <source>
        <strain evidence="9">cv. MD2</strain>
        <tissue evidence="8">Leaf</tissue>
    </source>
</reference>
<evidence type="ECO:0000259" key="7">
    <source>
        <dbReference type="PROSITE" id="PS51775"/>
    </source>
</evidence>
<evidence type="ECO:0000313" key="9">
    <source>
        <dbReference type="Proteomes" id="UP000092600"/>
    </source>
</evidence>
<keyword evidence="2" id="KW-0812">Transmembrane</keyword>
<evidence type="ECO:0000256" key="5">
    <source>
        <dbReference type="SAM" id="Coils"/>
    </source>
</evidence>
<organism evidence="8 9">
    <name type="scientific">Ananas comosus</name>
    <name type="common">Pineapple</name>
    <name type="synonym">Ananas ananas</name>
    <dbReference type="NCBI Taxonomy" id="4615"/>
    <lineage>
        <taxon>Eukaryota</taxon>
        <taxon>Viridiplantae</taxon>
        <taxon>Streptophyta</taxon>
        <taxon>Embryophyta</taxon>
        <taxon>Tracheophyta</taxon>
        <taxon>Spermatophyta</taxon>
        <taxon>Magnoliopsida</taxon>
        <taxon>Liliopsida</taxon>
        <taxon>Poales</taxon>
        <taxon>Bromeliaceae</taxon>
        <taxon>Bromelioideae</taxon>
        <taxon>Ananas</taxon>
    </lineage>
</organism>
<protein>
    <submittedName>
        <fullName evidence="8">Myosin-binding protein 7</fullName>
    </submittedName>
</protein>
<feature type="coiled-coil region" evidence="5">
    <location>
        <begin position="343"/>
        <end position="387"/>
    </location>
</feature>
<dbReference type="PANTHER" id="PTHR31422">
    <property type="entry name" value="BNAANNG28530D PROTEIN"/>
    <property type="match status" value="1"/>
</dbReference>
<dbReference type="GO" id="GO:0016020">
    <property type="term" value="C:membrane"/>
    <property type="evidence" value="ECO:0007669"/>
    <property type="project" value="UniProtKB-SubCell"/>
</dbReference>
<evidence type="ECO:0000256" key="3">
    <source>
        <dbReference type="ARBA" id="ARBA00022989"/>
    </source>
</evidence>
<proteinExistence type="predicted"/>
<dbReference type="STRING" id="4615.A0A199V810"/>
<gene>
    <name evidence="8" type="ORF">ACMD2_02828</name>
</gene>